<feature type="region of interest" description="Disordered" evidence="1">
    <location>
        <begin position="1"/>
        <end position="105"/>
    </location>
</feature>
<dbReference type="RefSeq" id="XP_002112257.1">
    <property type="nucleotide sequence ID" value="XM_002112221.1"/>
</dbReference>
<feature type="compositionally biased region" description="Polar residues" evidence="1">
    <location>
        <begin position="146"/>
        <end position="169"/>
    </location>
</feature>
<dbReference type="EMBL" id="DS985245">
    <property type="protein sequence ID" value="EDV24367.1"/>
    <property type="molecule type" value="Genomic_DNA"/>
</dbReference>
<evidence type="ECO:0008006" key="4">
    <source>
        <dbReference type="Google" id="ProtNLM"/>
    </source>
</evidence>
<dbReference type="InterPro" id="IPR028257">
    <property type="entry name" value="CEP126"/>
</dbReference>
<feature type="region of interest" description="Disordered" evidence="1">
    <location>
        <begin position="278"/>
        <end position="368"/>
    </location>
</feature>
<feature type="region of interest" description="Disordered" evidence="1">
    <location>
        <begin position="607"/>
        <end position="632"/>
    </location>
</feature>
<dbReference type="GeneID" id="6753925"/>
<dbReference type="Proteomes" id="UP000009022">
    <property type="component" value="Unassembled WGS sequence"/>
</dbReference>
<accession>B3RX75</accession>
<evidence type="ECO:0000313" key="2">
    <source>
        <dbReference type="EMBL" id="EDV24367.1"/>
    </source>
</evidence>
<feature type="compositionally biased region" description="Basic and acidic residues" evidence="1">
    <location>
        <begin position="74"/>
        <end position="83"/>
    </location>
</feature>
<dbReference type="GO" id="GO:1905515">
    <property type="term" value="P:non-motile cilium assembly"/>
    <property type="evidence" value="ECO:0007669"/>
    <property type="project" value="InterPro"/>
</dbReference>
<keyword evidence="3" id="KW-1185">Reference proteome</keyword>
<feature type="region of interest" description="Disordered" evidence="1">
    <location>
        <begin position="382"/>
        <end position="413"/>
    </location>
</feature>
<dbReference type="InParanoid" id="B3RX75"/>
<evidence type="ECO:0000313" key="3">
    <source>
        <dbReference type="Proteomes" id="UP000009022"/>
    </source>
</evidence>
<name>B3RX75_TRIAD</name>
<dbReference type="PANTHER" id="PTHR31191:SF4">
    <property type="entry name" value="CENTROSOMAL PROTEIN OF 126 KDA"/>
    <property type="match status" value="1"/>
</dbReference>
<dbReference type="AlphaFoldDB" id="B3RX75"/>
<dbReference type="HOGENOM" id="CLU_323752_0_0_1"/>
<feature type="compositionally biased region" description="Basic and acidic residues" evidence="1">
    <location>
        <begin position="612"/>
        <end position="624"/>
    </location>
</feature>
<feature type="compositionally biased region" description="Basic and acidic residues" evidence="1">
    <location>
        <begin position="546"/>
        <end position="559"/>
    </location>
</feature>
<feature type="compositionally biased region" description="Basic and acidic residues" evidence="1">
    <location>
        <begin position="304"/>
        <end position="334"/>
    </location>
</feature>
<dbReference type="OrthoDB" id="9900339at2759"/>
<feature type="compositionally biased region" description="Basic and acidic residues" evidence="1">
    <location>
        <begin position="1"/>
        <end position="54"/>
    </location>
</feature>
<dbReference type="GO" id="GO:0007052">
    <property type="term" value="P:mitotic spindle organization"/>
    <property type="evidence" value="ECO:0007669"/>
    <property type="project" value="InterPro"/>
</dbReference>
<feature type="compositionally biased region" description="Polar residues" evidence="1">
    <location>
        <begin position="515"/>
        <end position="545"/>
    </location>
</feature>
<feature type="region of interest" description="Disordered" evidence="1">
    <location>
        <begin position="475"/>
        <end position="566"/>
    </location>
</feature>
<reference evidence="2 3" key="1">
    <citation type="journal article" date="2008" name="Nature">
        <title>The Trichoplax genome and the nature of placozoans.</title>
        <authorList>
            <person name="Srivastava M."/>
            <person name="Begovic E."/>
            <person name="Chapman J."/>
            <person name="Putnam N.H."/>
            <person name="Hellsten U."/>
            <person name="Kawashima T."/>
            <person name="Kuo A."/>
            <person name="Mitros T."/>
            <person name="Salamov A."/>
            <person name="Carpenter M.L."/>
            <person name="Signorovitch A.Y."/>
            <person name="Moreno M.A."/>
            <person name="Kamm K."/>
            <person name="Grimwood J."/>
            <person name="Schmutz J."/>
            <person name="Shapiro H."/>
            <person name="Grigoriev I.V."/>
            <person name="Buss L.W."/>
            <person name="Schierwater B."/>
            <person name="Dellaporta S.L."/>
            <person name="Rokhsar D.S."/>
        </authorList>
    </citation>
    <scope>NUCLEOTIDE SEQUENCE [LARGE SCALE GENOMIC DNA]</scope>
    <source>
        <strain evidence="2 3">Grell-BS-1999</strain>
    </source>
</reference>
<dbReference type="GO" id="GO:0005813">
    <property type="term" value="C:centrosome"/>
    <property type="evidence" value="ECO:0000318"/>
    <property type="project" value="GO_Central"/>
</dbReference>
<feature type="compositionally biased region" description="Polar residues" evidence="1">
    <location>
        <begin position="484"/>
        <end position="493"/>
    </location>
</feature>
<sequence length="893" mass="101576">MKERLMEQQEERKRISDKAKEKQIFRENNKRRKQYEQQKMKKLKKEAEERERLLASRRRKIGQEVNKMRSVVRQQDDESENKGGRITPNLMIKRDIQSNKRKNNSAHDKILSYYESSGLTRQDIILGGNESPINDDYDALAYTDESNNVPKYQSTTIRPETSKPRGNSTQHKKDAFINQIDEINKVAEMDSNRQQLDTDDELSSADSLEIGRVSIREGKCTSIKTKPEIHSQPSMESGHGSALHKSNSNNLLANVIDDDDDELFDSLDLTPFQLLRHQNSPNHQESVKIPSQSSSIRPLSAHHRQIDAPIHDTQGEHSRKENEISTKLSDDDHRRRGQNINKDVDSELPQTGYSNTQNQQNFTDSEPNLNLQESKSSLIFPLHDDDDLHTVSQTGEDTGTKKDRISSAKSTKSVRFADTASYHGLSDVSSLSDDFDATVSVIVDEINKLQLSNERNQQQDDDHGKHYQKKINYHQRNTAKESGRISSSKQPSQDGYDEEDDKSSNNDDSVDPWKLSQTSTSSQYQNEEIVDVQSQLNQSSISPRQYQERPKQPIERSRSEGSLQGKIKSNHSFKSLAAVEDPTNDNVPTEDEVSWLWNKVQQCLEIPSGTKSENKKKKDDDKSRNLLRNTGLNISKRIMPSDKIRRSSVTSAQSDTVLLKDQDSASSRIPRKVSSAKPSTSAKIRLRTRSLVKQPINLKHTKPYPNSVKAMSKTRVEGNSFNRTIPRSSTYGPVRSSANKSLEKADFNTLYEANNVSESVAHFIMAESLCKKSLSESQIEDLLKAKNAPKKKQVKPSALSIEEKRLLASIQRLDAKLEETTAANAELIRKHLAGVETFKPQLRKRISKATQPIRPQQFYEMNVALKANKQQQKIKSRNTRVEDGFHQNRTVRL</sequence>
<feature type="compositionally biased region" description="Polar residues" evidence="1">
    <location>
        <begin position="348"/>
        <end position="368"/>
    </location>
</feature>
<organism evidence="2 3">
    <name type="scientific">Trichoplax adhaerens</name>
    <name type="common">Trichoplax reptans</name>
    <dbReference type="NCBI Taxonomy" id="10228"/>
    <lineage>
        <taxon>Eukaryota</taxon>
        <taxon>Metazoa</taxon>
        <taxon>Placozoa</taxon>
        <taxon>Uniplacotomia</taxon>
        <taxon>Trichoplacea</taxon>
        <taxon>Trichoplacidae</taxon>
        <taxon>Trichoplax</taxon>
    </lineage>
</organism>
<dbReference type="PANTHER" id="PTHR31191">
    <property type="entry name" value="CENTROSOMAL PROTEIN CEP126"/>
    <property type="match status" value="1"/>
</dbReference>
<dbReference type="GO" id="GO:0097546">
    <property type="term" value="C:ciliary base"/>
    <property type="evidence" value="ECO:0007669"/>
    <property type="project" value="InterPro"/>
</dbReference>
<dbReference type="KEGG" id="tad:TRIADDRAFT_56108"/>
<dbReference type="CTD" id="6753925"/>
<proteinExistence type="predicted"/>
<gene>
    <name evidence="2" type="ORF">TRIADDRAFT_56108</name>
</gene>
<protein>
    <recommendedName>
        <fullName evidence="4">ALMS motif domain-containing protein</fullName>
    </recommendedName>
</protein>
<evidence type="ECO:0000256" key="1">
    <source>
        <dbReference type="SAM" id="MobiDB-lite"/>
    </source>
</evidence>
<feature type="region of interest" description="Disordered" evidence="1">
    <location>
        <begin position="660"/>
        <end position="682"/>
    </location>
</feature>
<dbReference type="GO" id="GO:0060271">
    <property type="term" value="P:cilium assembly"/>
    <property type="evidence" value="ECO:0000318"/>
    <property type="project" value="GO_Central"/>
</dbReference>
<feature type="compositionally biased region" description="Polar residues" evidence="1">
    <location>
        <begin position="278"/>
        <end position="297"/>
    </location>
</feature>
<feature type="region of interest" description="Disordered" evidence="1">
    <location>
        <begin position="146"/>
        <end position="173"/>
    </location>
</feature>
<dbReference type="GO" id="GO:0031122">
    <property type="term" value="P:cytoplasmic microtubule organization"/>
    <property type="evidence" value="ECO:0000318"/>
    <property type="project" value="GO_Central"/>
</dbReference>